<gene>
    <name evidence="1" type="ordered locus">XBJ1_0566</name>
</gene>
<sequence length="62" mass="7368">MSHRKGRLNLNNRWKNINTVSYIFSRKNSTEKYYNYLGAILKDSNVFDKNPINKIGMFNLIL</sequence>
<protein>
    <submittedName>
        <fullName evidence="1">Uncharacterized protein</fullName>
    </submittedName>
</protein>
<organism evidence="1 2">
    <name type="scientific">Xenorhabdus bovienii (strain SS-2004)</name>
    <name type="common">Xenorhabdus nematophila subsp. bovienii</name>
    <dbReference type="NCBI Taxonomy" id="406818"/>
    <lineage>
        <taxon>Bacteria</taxon>
        <taxon>Pseudomonadati</taxon>
        <taxon>Pseudomonadota</taxon>
        <taxon>Gammaproteobacteria</taxon>
        <taxon>Enterobacterales</taxon>
        <taxon>Morganellaceae</taxon>
        <taxon>Xenorhabdus</taxon>
    </lineage>
</organism>
<dbReference type="EMBL" id="FN667741">
    <property type="protein sequence ID" value="CBJ79710.1"/>
    <property type="molecule type" value="Genomic_DNA"/>
</dbReference>
<accession>D3UWD6</accession>
<evidence type="ECO:0000313" key="2">
    <source>
        <dbReference type="Proteomes" id="UP000002045"/>
    </source>
</evidence>
<proteinExistence type="predicted"/>
<reference evidence="1" key="1">
    <citation type="journal article" date="2011" name="PLoS ONE">
        <title>The entomopathogenic bacterial endosymbionts xenorhabdus and photorhabdus: convergent lifestyles from divergent genomes.</title>
        <authorList>
            <person name="Chaston J.M."/>
            <person name="Suen G."/>
            <person name="Tucker S.L."/>
            <person name="Andersen A.W."/>
            <person name="Bhasin A."/>
            <person name="Bode E."/>
            <person name="Bode H.B."/>
            <person name="Brachmann A.O."/>
            <person name="Cowles C.E."/>
            <person name="Cowles K.N."/>
            <person name="Darby C."/>
            <person name="de Leon L."/>
            <person name="Drace K."/>
            <person name="Du Z."/>
            <person name="Givaudan A."/>
            <person name="Herbert Tran E.E."/>
            <person name="Jewell K.A."/>
            <person name="Knack J.J."/>
            <person name="Krasomil-Osterfeld K.C."/>
            <person name="Kukor R."/>
            <person name="Lanois A."/>
            <person name="Latreille P."/>
            <person name="Leimgruber N.K."/>
            <person name="Lipke C.M."/>
            <person name="Liu R."/>
            <person name="Lu X."/>
            <person name="Martens E.C."/>
            <person name="Marri P.R."/>
            <person name="Medigue C."/>
            <person name="Menard M.L."/>
            <person name="Miller N.M."/>
            <person name="Morales-Soto N."/>
            <person name="Norton S."/>
            <person name="Ogier J.C."/>
            <person name="Orchard S.S."/>
            <person name="Park D."/>
            <person name="Park Y."/>
            <person name="Qurollo B.A."/>
            <person name="Sugar D.R."/>
            <person name="Richards G.R."/>
            <person name="Rouy Z."/>
            <person name="Slominski B."/>
            <person name="Slominski K."/>
            <person name="Snyder H."/>
            <person name="Tjaden B.C."/>
            <person name="van der Hoeven R."/>
            <person name="Welch R.D."/>
            <person name="Wheeler C."/>
            <person name="Xiang B."/>
            <person name="Barbazuk B."/>
            <person name="Gaudriault S."/>
            <person name="Goodner B."/>
            <person name="Slater S.C."/>
            <person name="Forst S."/>
            <person name="Goldman B.S."/>
            <person name="Goodrich-Blair H."/>
        </authorList>
    </citation>
    <scope>NUCLEOTIDE SEQUENCE [LARGE SCALE GENOMIC DNA]</scope>
    <source>
        <strain evidence="1">SS-2004</strain>
    </source>
</reference>
<dbReference type="Proteomes" id="UP000002045">
    <property type="component" value="Chromosome"/>
</dbReference>
<dbReference type="AlphaFoldDB" id="D3UWD6"/>
<name>D3UWD6_XENBS</name>
<evidence type="ECO:0000313" key="1">
    <source>
        <dbReference type="EMBL" id="CBJ79710.1"/>
    </source>
</evidence>
<dbReference type="HOGENOM" id="CLU_2903286_0_0_6"/>
<dbReference type="STRING" id="406818.XBJ1_0566"/>
<dbReference type="KEGG" id="xbo:XBJ1_0566"/>